<gene>
    <name evidence="2" type="ORF">FBY41_2626</name>
</gene>
<protein>
    <submittedName>
        <fullName evidence="2">Uncharacterized protein</fullName>
    </submittedName>
</protein>
<comment type="caution">
    <text evidence="2">The sequence shown here is derived from an EMBL/GenBank/DDBJ whole genome shotgun (WGS) entry which is preliminary data.</text>
</comment>
<dbReference type="EMBL" id="VFPM01000002">
    <property type="protein sequence ID" value="TQM62590.1"/>
    <property type="molecule type" value="Genomic_DNA"/>
</dbReference>
<sequence length="61" mass="6733">MPDDSHLSITERTLRSIAAKQAAHSVPVDSQGRPTEPAKARRYDTRGQLEPDTDSATTERN</sequence>
<dbReference type="RefSeq" id="WP_141844653.1">
    <property type="nucleotide sequence ID" value="NZ_VFPM01000002.1"/>
</dbReference>
<dbReference type="OrthoDB" id="9995639at2"/>
<evidence type="ECO:0000256" key="1">
    <source>
        <dbReference type="SAM" id="MobiDB-lite"/>
    </source>
</evidence>
<dbReference type="AlphaFoldDB" id="A0A543HWA5"/>
<evidence type="ECO:0000313" key="2">
    <source>
        <dbReference type="EMBL" id="TQM62590.1"/>
    </source>
</evidence>
<accession>A0A543HWA5</accession>
<dbReference type="Proteomes" id="UP000316747">
    <property type="component" value="Unassembled WGS sequence"/>
</dbReference>
<keyword evidence="3" id="KW-1185">Reference proteome</keyword>
<feature type="compositionally biased region" description="Basic and acidic residues" evidence="1">
    <location>
        <begin position="36"/>
        <end position="49"/>
    </location>
</feature>
<reference evidence="2 3" key="1">
    <citation type="submission" date="2019-06" db="EMBL/GenBank/DDBJ databases">
        <title>Genome sequencing of plant associated microbes to promote plant fitness in Sorghum bicolor and Oryza sativa.</title>
        <authorList>
            <person name="Coleman-Derr D."/>
        </authorList>
    </citation>
    <scope>NUCLEOTIDE SEQUENCE [LARGE SCALE GENOMIC DNA]</scope>
    <source>
        <strain evidence="2 3">KV-663</strain>
    </source>
</reference>
<evidence type="ECO:0000313" key="3">
    <source>
        <dbReference type="Proteomes" id="UP000316747"/>
    </source>
</evidence>
<organism evidence="2 3">
    <name type="scientific">Humibacillus xanthopallidus</name>
    <dbReference type="NCBI Taxonomy" id="412689"/>
    <lineage>
        <taxon>Bacteria</taxon>
        <taxon>Bacillati</taxon>
        <taxon>Actinomycetota</taxon>
        <taxon>Actinomycetes</taxon>
        <taxon>Micrococcales</taxon>
        <taxon>Intrasporangiaceae</taxon>
        <taxon>Humibacillus</taxon>
    </lineage>
</organism>
<proteinExistence type="predicted"/>
<name>A0A543HWA5_9MICO</name>
<feature type="region of interest" description="Disordered" evidence="1">
    <location>
        <begin position="19"/>
        <end position="61"/>
    </location>
</feature>